<reference evidence="2" key="1">
    <citation type="journal article" date="2023" name="Front. Plant Sci.">
        <title>Chromosomal-level genome assembly of Melastoma candidum provides insights into trichome evolution.</title>
        <authorList>
            <person name="Zhong Y."/>
            <person name="Wu W."/>
            <person name="Sun C."/>
            <person name="Zou P."/>
            <person name="Liu Y."/>
            <person name="Dai S."/>
            <person name="Zhou R."/>
        </authorList>
    </citation>
    <scope>NUCLEOTIDE SEQUENCE [LARGE SCALE GENOMIC DNA]</scope>
</reference>
<dbReference type="Proteomes" id="UP001057402">
    <property type="component" value="Chromosome 5"/>
</dbReference>
<accession>A0ACB9QW42</accession>
<comment type="caution">
    <text evidence="1">The sequence shown here is derived from an EMBL/GenBank/DDBJ whole genome shotgun (WGS) entry which is preliminary data.</text>
</comment>
<sequence length="608" mass="67972">MSLPTSLLPKLCPSQCLCVSTLNHIVVVVCTFSFFPYCLDGCRATLKVAISVRYSSGYQVVVFLPKDSVGLSFFPRSGKGNKGNHPNHREKTLLPRILGEELTETRGFEGDEWLKTGNCPIAKSYQACEQSAAPSWRRSSSLPAGIHYRCSRGNRRGPRAAIARTAYAKNPPPSAPYPQRKLRPDAETRDGVHHRGFNLGQVVGSRGERYRMKAGAMKGRTDVEGDNNFAMAGDLQAQKERTLEETSTWAVAFVCLVLVGISILIEHAIHLLEKLLKRKRKAARRGLEKVKSELMLLGFISLLLTVSQNSISNICVRRRSLPPGVPAASHCLLPPPQSTNVFSLVTRMASSAGASQPRATTSALKGKPSDLILFFIFIFVLAVVHVLYCLTTLTLGSIKMRRWKAWENDTKTQEFQVLPRSGEVPVYKRHLIREAALKHVEQIAIFRLDRVCFFRQFIGSVTKVDYWTLRHGFIKAHLPEGSEARFDFRNSVLLTNTHGARSYRWLPFISLIIVLMIGTKLQVIITQMGLRIEGEVMLSRAFRMPFSWPSLPGLHIVGLKNCFHEHYQDIVIRVAMGVIIQVLCSLRDAAAVRSCDTDGIVDETHNLQ</sequence>
<dbReference type="EMBL" id="CM042884">
    <property type="protein sequence ID" value="KAI4370655.1"/>
    <property type="molecule type" value="Genomic_DNA"/>
</dbReference>
<proteinExistence type="predicted"/>
<evidence type="ECO:0000313" key="1">
    <source>
        <dbReference type="EMBL" id="KAI4370655.1"/>
    </source>
</evidence>
<protein>
    <submittedName>
        <fullName evidence="1">Uncharacterized protein</fullName>
    </submittedName>
</protein>
<keyword evidence="2" id="KW-1185">Reference proteome</keyword>
<organism evidence="1 2">
    <name type="scientific">Melastoma candidum</name>
    <dbReference type="NCBI Taxonomy" id="119954"/>
    <lineage>
        <taxon>Eukaryota</taxon>
        <taxon>Viridiplantae</taxon>
        <taxon>Streptophyta</taxon>
        <taxon>Embryophyta</taxon>
        <taxon>Tracheophyta</taxon>
        <taxon>Spermatophyta</taxon>
        <taxon>Magnoliopsida</taxon>
        <taxon>eudicotyledons</taxon>
        <taxon>Gunneridae</taxon>
        <taxon>Pentapetalae</taxon>
        <taxon>rosids</taxon>
        <taxon>malvids</taxon>
        <taxon>Myrtales</taxon>
        <taxon>Melastomataceae</taxon>
        <taxon>Melastomatoideae</taxon>
        <taxon>Melastomateae</taxon>
        <taxon>Melastoma</taxon>
    </lineage>
</organism>
<gene>
    <name evidence="1" type="ORF">MLD38_018980</name>
</gene>
<name>A0ACB9QW42_9MYRT</name>
<evidence type="ECO:0000313" key="2">
    <source>
        <dbReference type="Proteomes" id="UP001057402"/>
    </source>
</evidence>